<dbReference type="EMBL" id="JBHSFI010000002">
    <property type="protein sequence ID" value="MFC4627533.1"/>
    <property type="molecule type" value="Genomic_DNA"/>
</dbReference>
<dbReference type="PANTHER" id="PTHR43569">
    <property type="entry name" value="AMIDOHYDROLASE"/>
    <property type="match status" value="1"/>
</dbReference>
<dbReference type="InterPro" id="IPR052350">
    <property type="entry name" value="Metallo-dep_Lactonases"/>
</dbReference>
<evidence type="ECO:0000313" key="3">
    <source>
        <dbReference type="EMBL" id="MFC4627533.1"/>
    </source>
</evidence>
<gene>
    <name evidence="3" type="ORF">ACFO6V_04750</name>
</gene>
<dbReference type="RefSeq" id="WP_377132766.1">
    <property type="nucleotide sequence ID" value="NZ_JBHSFI010000002.1"/>
</dbReference>
<dbReference type="InterPro" id="IPR006680">
    <property type="entry name" value="Amidohydro-rel"/>
</dbReference>
<comment type="caution">
    <text evidence="3">The sequence shown here is derived from an EMBL/GenBank/DDBJ whole genome shotgun (WGS) entry which is preliminary data.</text>
</comment>
<organism evidence="3 4">
    <name type="scientific">Promicromonospora alba</name>
    <dbReference type="NCBI Taxonomy" id="1616110"/>
    <lineage>
        <taxon>Bacteria</taxon>
        <taxon>Bacillati</taxon>
        <taxon>Actinomycetota</taxon>
        <taxon>Actinomycetes</taxon>
        <taxon>Micrococcales</taxon>
        <taxon>Promicromonosporaceae</taxon>
        <taxon>Promicromonospora</taxon>
    </lineage>
</organism>
<feature type="domain" description="Amidohydrolase-related" evidence="2">
    <location>
        <begin position="8"/>
        <end position="287"/>
    </location>
</feature>
<evidence type="ECO:0000256" key="1">
    <source>
        <dbReference type="ARBA" id="ARBA00038310"/>
    </source>
</evidence>
<reference evidence="4" key="1">
    <citation type="journal article" date="2019" name="Int. J. Syst. Evol. Microbiol.">
        <title>The Global Catalogue of Microorganisms (GCM) 10K type strain sequencing project: providing services to taxonomists for standard genome sequencing and annotation.</title>
        <authorList>
            <consortium name="The Broad Institute Genomics Platform"/>
            <consortium name="The Broad Institute Genome Sequencing Center for Infectious Disease"/>
            <person name="Wu L."/>
            <person name="Ma J."/>
        </authorList>
    </citation>
    <scope>NUCLEOTIDE SEQUENCE [LARGE SCALE GENOMIC DNA]</scope>
    <source>
        <strain evidence="4">CCUG 42722</strain>
    </source>
</reference>
<keyword evidence="4" id="KW-1185">Reference proteome</keyword>
<evidence type="ECO:0000313" key="4">
    <source>
        <dbReference type="Proteomes" id="UP001596011"/>
    </source>
</evidence>
<dbReference type="InterPro" id="IPR032466">
    <property type="entry name" value="Metal_Hydrolase"/>
</dbReference>
<dbReference type="Gene3D" id="3.20.20.140">
    <property type="entry name" value="Metal-dependent hydrolases"/>
    <property type="match status" value="1"/>
</dbReference>
<dbReference type="SUPFAM" id="SSF51556">
    <property type="entry name" value="Metallo-dependent hydrolases"/>
    <property type="match status" value="1"/>
</dbReference>
<name>A0ABV9HB65_9MICO</name>
<evidence type="ECO:0000259" key="2">
    <source>
        <dbReference type="Pfam" id="PF04909"/>
    </source>
</evidence>
<sequence length="288" mass="31707">MVGGTPFVDTHVHLWDRRDHDLGYGWLDGDDFPFGDLVAVRTARFSVPELRAEGRLAGLTKVVHMNAALGARDPVTETAWLQRLADETGWPDAAVVRCDLAAADAAEQLARHRAHRVFRGVREMGPAARFADPAFRRGYAELGRVGGLFFHTVGPENTAAALDLVRSHPGTGFVLDQAGMPPDRTPETFEVWRTMLRALAAEPNTFCKVSSLGMTEPGWTPVSRRPWVLAPIEAFGADRVFLGSNWPVERLYSSYTDVIEAFRYATADLTAGERQAVMAGTAERVFEI</sequence>
<protein>
    <submittedName>
        <fullName evidence="3">Amidohydrolase family protein</fullName>
    </submittedName>
</protein>
<accession>A0ABV9HB65</accession>
<dbReference type="Pfam" id="PF04909">
    <property type="entry name" value="Amidohydro_2"/>
    <property type="match status" value="1"/>
</dbReference>
<comment type="similarity">
    <text evidence="1">Belongs to the metallo-dependent hydrolases superfamily.</text>
</comment>
<dbReference type="Proteomes" id="UP001596011">
    <property type="component" value="Unassembled WGS sequence"/>
</dbReference>
<proteinExistence type="inferred from homology"/>
<dbReference type="PANTHER" id="PTHR43569:SF1">
    <property type="entry name" value="BLL3371 PROTEIN"/>
    <property type="match status" value="1"/>
</dbReference>